<organism evidence="1 2">
    <name type="scientific">Aurantiacibacter atlanticus</name>
    <dbReference type="NCBI Taxonomy" id="1648404"/>
    <lineage>
        <taxon>Bacteria</taxon>
        <taxon>Pseudomonadati</taxon>
        <taxon>Pseudomonadota</taxon>
        <taxon>Alphaproteobacteria</taxon>
        <taxon>Sphingomonadales</taxon>
        <taxon>Erythrobacteraceae</taxon>
        <taxon>Aurantiacibacter</taxon>
    </lineage>
</organism>
<sequence length="59" mass="6440">MAAAGQFRQTYSIDAYDPPTTLDVFQGKGRWFASIASIGPFGLVDGGIARTQTCREKDR</sequence>
<proteinExistence type="predicted"/>
<dbReference type="STRING" id="1648404.CP97_11570"/>
<dbReference type="RefSeq" id="WP_162493056.1">
    <property type="nucleotide sequence ID" value="NZ_CP011310.1"/>
</dbReference>
<evidence type="ECO:0000313" key="2">
    <source>
        <dbReference type="Proteomes" id="UP000059113"/>
    </source>
</evidence>
<dbReference type="AlphaFoldDB" id="A0A0H4VZA2"/>
<reference evidence="2" key="2">
    <citation type="submission" date="2015-04" db="EMBL/GenBank/DDBJ databases">
        <title>The complete genome sequence of Erythrobacter sp. s21-N3.</title>
        <authorList>
            <person name="Zhuang L."/>
            <person name="Liu Y."/>
            <person name="Shao Z."/>
        </authorList>
    </citation>
    <scope>NUCLEOTIDE SEQUENCE [LARGE SCALE GENOMIC DNA]</scope>
    <source>
        <strain evidence="2">s21-N3</strain>
    </source>
</reference>
<dbReference type="KEGG" id="ery:CP97_11570"/>
<evidence type="ECO:0000313" key="1">
    <source>
        <dbReference type="EMBL" id="AKQ42533.2"/>
    </source>
</evidence>
<dbReference type="Proteomes" id="UP000059113">
    <property type="component" value="Chromosome"/>
</dbReference>
<dbReference type="EMBL" id="CP011310">
    <property type="protein sequence ID" value="AKQ42533.2"/>
    <property type="molecule type" value="Genomic_DNA"/>
</dbReference>
<gene>
    <name evidence="1" type="ORF">CP97_11570</name>
</gene>
<accession>A0A0H4VZA2</accession>
<name>A0A0H4VZA2_9SPHN</name>
<reference evidence="1 2" key="1">
    <citation type="journal article" date="2015" name="Int. J. Syst. Evol. Microbiol.">
        <title>Erythrobacter atlanticus sp. nov., a bacterium from ocean sediment able to degrade polycyclic aromatic hydrocarbons.</title>
        <authorList>
            <person name="Zhuang L."/>
            <person name="Liu Y."/>
            <person name="Wang L."/>
            <person name="Wang W."/>
            <person name="Shao Z."/>
        </authorList>
    </citation>
    <scope>NUCLEOTIDE SEQUENCE [LARGE SCALE GENOMIC DNA]</scope>
    <source>
        <strain evidence="2">s21-N3</strain>
    </source>
</reference>
<protein>
    <submittedName>
        <fullName evidence="1">Uncharacterized protein</fullName>
    </submittedName>
</protein>
<keyword evidence="2" id="KW-1185">Reference proteome</keyword>